<feature type="domain" description="Integrase catalytic" evidence="9">
    <location>
        <begin position="705"/>
        <end position="787"/>
    </location>
</feature>
<dbReference type="GO" id="GO:0003676">
    <property type="term" value="F:nucleic acid binding"/>
    <property type="evidence" value="ECO:0007669"/>
    <property type="project" value="InterPro"/>
</dbReference>
<dbReference type="Pfam" id="PF17921">
    <property type="entry name" value="Integrase_H2C2"/>
    <property type="match status" value="1"/>
</dbReference>
<keyword evidence="1" id="KW-0808">Transferase</keyword>
<keyword evidence="3" id="KW-0540">Nuclease</keyword>
<dbReference type="eggNOG" id="KOG0017">
    <property type="taxonomic scope" value="Eukaryota"/>
</dbReference>
<dbReference type="InterPro" id="IPR041373">
    <property type="entry name" value="RT_RNaseH"/>
</dbReference>
<gene>
    <name evidence="10" type="ORF">H310_14270</name>
</gene>
<feature type="compositionally biased region" description="Basic and acidic residues" evidence="7">
    <location>
        <begin position="161"/>
        <end position="189"/>
    </location>
</feature>
<dbReference type="InterPro" id="IPR001584">
    <property type="entry name" value="Integrase_cat-core"/>
</dbReference>
<dbReference type="GO" id="GO:0003964">
    <property type="term" value="F:RNA-directed DNA polymerase activity"/>
    <property type="evidence" value="ECO:0007669"/>
    <property type="project" value="UniProtKB-KW"/>
</dbReference>
<keyword evidence="4" id="KW-0255">Endonuclease</keyword>
<dbReference type="CDD" id="cd00024">
    <property type="entry name" value="CD_CSD"/>
    <property type="match status" value="1"/>
</dbReference>
<dbReference type="InterPro" id="IPR012337">
    <property type="entry name" value="RNaseH-like_sf"/>
</dbReference>
<accession>A0A024TA55</accession>
<dbReference type="VEuPathDB" id="FungiDB:H310_14270"/>
<dbReference type="PROSITE" id="PS50994">
    <property type="entry name" value="INTEGRASE"/>
    <property type="match status" value="1"/>
</dbReference>
<protein>
    <recommendedName>
        <fullName evidence="11">Chromo domain-containing protein</fullName>
    </recommendedName>
</protein>
<dbReference type="PROSITE" id="PS50013">
    <property type="entry name" value="CHROMO_2"/>
    <property type="match status" value="1"/>
</dbReference>
<dbReference type="EMBL" id="KI914016">
    <property type="protein sequence ID" value="ETV91030.1"/>
    <property type="molecule type" value="Genomic_DNA"/>
</dbReference>
<dbReference type="InterPro" id="IPR036397">
    <property type="entry name" value="RNaseH_sf"/>
</dbReference>
<dbReference type="Gene3D" id="3.30.420.10">
    <property type="entry name" value="Ribonuclease H-like superfamily/Ribonuclease H"/>
    <property type="match status" value="1"/>
</dbReference>
<dbReference type="InterPro" id="IPR041588">
    <property type="entry name" value="Integrase_H2C2"/>
</dbReference>
<dbReference type="InterPro" id="IPR016197">
    <property type="entry name" value="Chromo-like_dom_sf"/>
</dbReference>
<dbReference type="OrthoDB" id="78260at2759"/>
<keyword evidence="6" id="KW-0695">RNA-directed DNA polymerase</keyword>
<name>A0A024TA55_9STRA</name>
<evidence type="ECO:0000256" key="4">
    <source>
        <dbReference type="ARBA" id="ARBA00022759"/>
    </source>
</evidence>
<reference evidence="10" key="1">
    <citation type="submission" date="2013-12" db="EMBL/GenBank/DDBJ databases">
        <title>The Genome Sequence of Aphanomyces invadans NJM9701.</title>
        <authorList>
            <consortium name="The Broad Institute Genomics Platform"/>
            <person name="Russ C."/>
            <person name="Tyler B."/>
            <person name="van West P."/>
            <person name="Dieguez-Uribeondo J."/>
            <person name="Young S.K."/>
            <person name="Zeng Q."/>
            <person name="Gargeya S."/>
            <person name="Fitzgerald M."/>
            <person name="Abouelleil A."/>
            <person name="Alvarado L."/>
            <person name="Chapman S.B."/>
            <person name="Gainer-Dewar J."/>
            <person name="Goldberg J."/>
            <person name="Griggs A."/>
            <person name="Gujja S."/>
            <person name="Hansen M."/>
            <person name="Howarth C."/>
            <person name="Imamovic A."/>
            <person name="Ireland A."/>
            <person name="Larimer J."/>
            <person name="McCowan C."/>
            <person name="Murphy C."/>
            <person name="Pearson M."/>
            <person name="Poon T.W."/>
            <person name="Priest M."/>
            <person name="Roberts A."/>
            <person name="Saif S."/>
            <person name="Shea T."/>
            <person name="Sykes S."/>
            <person name="Wortman J."/>
            <person name="Nusbaum C."/>
            <person name="Birren B."/>
        </authorList>
    </citation>
    <scope>NUCLEOTIDE SEQUENCE [LARGE SCALE GENOMIC DNA]</scope>
    <source>
        <strain evidence="10">NJM9701</strain>
    </source>
</reference>
<evidence type="ECO:0000259" key="8">
    <source>
        <dbReference type="PROSITE" id="PS50013"/>
    </source>
</evidence>
<keyword evidence="2" id="KW-0548">Nucleotidyltransferase</keyword>
<evidence type="ECO:0000256" key="6">
    <source>
        <dbReference type="ARBA" id="ARBA00022918"/>
    </source>
</evidence>
<dbReference type="SUPFAM" id="SSF56672">
    <property type="entry name" value="DNA/RNA polymerases"/>
    <property type="match status" value="1"/>
</dbReference>
<dbReference type="PANTHER" id="PTHR37984">
    <property type="entry name" value="PROTEIN CBG26694"/>
    <property type="match status" value="1"/>
</dbReference>
<dbReference type="InterPro" id="IPR000953">
    <property type="entry name" value="Chromo/chromo_shadow_dom"/>
</dbReference>
<dbReference type="Pfam" id="PF00385">
    <property type="entry name" value="Chromo"/>
    <property type="match status" value="1"/>
</dbReference>
<feature type="domain" description="Chromo" evidence="8">
    <location>
        <begin position="927"/>
        <end position="975"/>
    </location>
</feature>
<dbReference type="SUPFAM" id="SSF54160">
    <property type="entry name" value="Chromo domain-like"/>
    <property type="match status" value="1"/>
</dbReference>
<dbReference type="PANTHER" id="PTHR37984:SF5">
    <property type="entry name" value="PROTEIN NYNRIN-LIKE"/>
    <property type="match status" value="1"/>
</dbReference>
<proteinExistence type="predicted"/>
<dbReference type="Pfam" id="PF17917">
    <property type="entry name" value="RT_RNaseH"/>
    <property type="match status" value="1"/>
</dbReference>
<dbReference type="InterPro" id="IPR043128">
    <property type="entry name" value="Rev_trsase/Diguanyl_cyclase"/>
</dbReference>
<evidence type="ECO:0000256" key="1">
    <source>
        <dbReference type="ARBA" id="ARBA00022679"/>
    </source>
</evidence>
<dbReference type="AlphaFoldDB" id="A0A024TA55"/>
<dbReference type="GeneID" id="20091320"/>
<dbReference type="SUPFAM" id="SSF53098">
    <property type="entry name" value="Ribonuclease H-like"/>
    <property type="match status" value="1"/>
</dbReference>
<dbReference type="Gene3D" id="1.10.340.70">
    <property type="match status" value="1"/>
</dbReference>
<dbReference type="RefSeq" id="XP_008880310.1">
    <property type="nucleotide sequence ID" value="XM_008882088.1"/>
</dbReference>
<dbReference type="InterPro" id="IPR050951">
    <property type="entry name" value="Retrovirus_Pol_polyprotein"/>
</dbReference>
<evidence type="ECO:0008006" key="11">
    <source>
        <dbReference type="Google" id="ProtNLM"/>
    </source>
</evidence>
<evidence type="ECO:0000259" key="9">
    <source>
        <dbReference type="PROSITE" id="PS50994"/>
    </source>
</evidence>
<dbReference type="Gene3D" id="3.30.70.270">
    <property type="match status" value="2"/>
</dbReference>
<dbReference type="SMART" id="SM00298">
    <property type="entry name" value="CHROMO"/>
    <property type="match status" value="1"/>
</dbReference>
<dbReference type="GO" id="GO:0004519">
    <property type="term" value="F:endonuclease activity"/>
    <property type="evidence" value="ECO:0007669"/>
    <property type="project" value="UniProtKB-KW"/>
</dbReference>
<dbReference type="InterPro" id="IPR023780">
    <property type="entry name" value="Chromo_domain"/>
</dbReference>
<feature type="region of interest" description="Disordered" evidence="7">
    <location>
        <begin position="150"/>
        <end position="217"/>
    </location>
</feature>
<evidence type="ECO:0000313" key="10">
    <source>
        <dbReference type="EMBL" id="ETV91030.1"/>
    </source>
</evidence>
<dbReference type="InterPro" id="IPR043502">
    <property type="entry name" value="DNA/RNA_pol_sf"/>
</dbReference>
<evidence type="ECO:0000256" key="7">
    <source>
        <dbReference type="SAM" id="MobiDB-lite"/>
    </source>
</evidence>
<dbReference type="GO" id="GO:0016787">
    <property type="term" value="F:hydrolase activity"/>
    <property type="evidence" value="ECO:0007669"/>
    <property type="project" value="UniProtKB-KW"/>
</dbReference>
<dbReference type="GO" id="GO:0015074">
    <property type="term" value="P:DNA integration"/>
    <property type="evidence" value="ECO:0007669"/>
    <property type="project" value="InterPro"/>
</dbReference>
<sequence length="1000" mass="111501">MPVSACMDHFTKRRVALWDFNLPYDQIAESEWIAWFNVAFEEEPRDLDLLKKRLETTIRFDVKILDVESRVSKMLDELMRALERDNQEWVLYEEGKVVVDLMVKAVRPSMLQWILYEEGKVVVDLMVKAVWPSMLQSAVKKQMQLQRNKPLPGYQMYGGVENEKNSSKPAKAPDSRGHAPKRPDEKRLDGGAGQVKPRPSDGVARPDAPLAPARKPAACLKCKSTDHKVTDCPKTTSGEAQALLAAQMQKWKDAREIEGGTTVADVVVVDNLLLDTDANVNVASVGLVAALEKAGVATQSAVHQMFGELLFRGLLAWLDDLLGAATTPMGLFDLLEQVLEICESFRLKLHPKKCSFFLREAEWCGKIISSAGVTHAPAPVRGLCKLALPTTAVDLQQFICATNWMRSSIPEYSQLVDPLCRLLDVGTKLSRSAKKSVLAKIPVSAMGWAVEHTMCFEDVKKAMTSIVPFSQPREDMAVNLLTDTSDGFWGAIATHVPPENLELPLSEQRHEPLAFLSGSFDSASSRWPIVEKEAFAVVEACNRLDYLLIRPGGFRLFTDHRNLVYIFNPRGQSPNVARYQADKLQRWALVMSTFPYTIELVSGDDNLWESPLRHKDFEWPTAHSVLKSQKNGLQDDGQPPPGIWVPDDDLDFQQRLCVIAHQGAAGHRRVAATTQAVATRFEWTNLKADVTGFVTGCLHCMCVDSDMRPNELIHFDWLTMPKSDEGLKHVLVVKDGMSGFVRLFPSRTADSTATAAALMDWFTTFGIVATWVSDGGSHFKNEVVESFGDGVWWIDASTPLYGIVHPTTKEVLDVDWLDDARAKHVASLLDSLDKMHRQASARSEKLKPGLGMQRNKESSGPPSTWVTSCSWVRITRVITDFVMATEQLAPPFNESVHHACRLKMYCEAANGTAEDLLEQAAYGEGGFHVEDLLAARAVNGQHQILVKWLGLKNKEASWEPALNLYEDVPVLLRKWVLSHEHDDGVEAMRQALELTLGHPL</sequence>
<evidence type="ECO:0000256" key="2">
    <source>
        <dbReference type="ARBA" id="ARBA00022695"/>
    </source>
</evidence>
<keyword evidence="5" id="KW-0378">Hydrolase</keyword>
<evidence type="ECO:0000256" key="5">
    <source>
        <dbReference type="ARBA" id="ARBA00022801"/>
    </source>
</evidence>
<organism evidence="10">
    <name type="scientific">Aphanomyces invadans</name>
    <dbReference type="NCBI Taxonomy" id="157072"/>
    <lineage>
        <taxon>Eukaryota</taxon>
        <taxon>Sar</taxon>
        <taxon>Stramenopiles</taxon>
        <taxon>Oomycota</taxon>
        <taxon>Saprolegniomycetes</taxon>
        <taxon>Saprolegniales</taxon>
        <taxon>Verrucalvaceae</taxon>
        <taxon>Aphanomyces</taxon>
    </lineage>
</organism>
<dbReference type="STRING" id="157072.A0A024TA55"/>
<feature type="region of interest" description="Disordered" evidence="7">
    <location>
        <begin position="841"/>
        <end position="862"/>
    </location>
</feature>
<dbReference type="Gene3D" id="2.40.50.40">
    <property type="match status" value="1"/>
</dbReference>
<evidence type="ECO:0000256" key="3">
    <source>
        <dbReference type="ARBA" id="ARBA00022722"/>
    </source>
</evidence>